<comment type="caution">
    <text evidence="2">The sequence shown here is derived from an EMBL/GenBank/DDBJ whole genome shotgun (WGS) entry which is preliminary data.</text>
</comment>
<dbReference type="EMBL" id="JANPWB010000009">
    <property type="protein sequence ID" value="KAJ1157091.1"/>
    <property type="molecule type" value="Genomic_DNA"/>
</dbReference>
<feature type="region of interest" description="Disordered" evidence="1">
    <location>
        <begin position="20"/>
        <end position="39"/>
    </location>
</feature>
<dbReference type="AlphaFoldDB" id="A0AAV7RZH2"/>
<evidence type="ECO:0000256" key="1">
    <source>
        <dbReference type="SAM" id="MobiDB-lite"/>
    </source>
</evidence>
<dbReference type="Proteomes" id="UP001066276">
    <property type="component" value="Chromosome 5"/>
</dbReference>
<name>A0AAV7RZH2_PLEWA</name>
<sequence length="74" mass="8132">EMLTLTSKRARMGLPREFRKQHPKKMKNGCSGSECGPGSGRAQCVAESIRLTGTSSWPPTLDNQLIVHTAEISY</sequence>
<gene>
    <name evidence="2" type="ORF">NDU88_009806</name>
</gene>
<accession>A0AAV7RZH2</accession>
<feature type="non-terminal residue" evidence="2">
    <location>
        <position position="1"/>
    </location>
</feature>
<protein>
    <submittedName>
        <fullName evidence="2">Uncharacterized protein</fullName>
    </submittedName>
</protein>
<organism evidence="2 3">
    <name type="scientific">Pleurodeles waltl</name>
    <name type="common">Iberian ribbed newt</name>
    <dbReference type="NCBI Taxonomy" id="8319"/>
    <lineage>
        <taxon>Eukaryota</taxon>
        <taxon>Metazoa</taxon>
        <taxon>Chordata</taxon>
        <taxon>Craniata</taxon>
        <taxon>Vertebrata</taxon>
        <taxon>Euteleostomi</taxon>
        <taxon>Amphibia</taxon>
        <taxon>Batrachia</taxon>
        <taxon>Caudata</taxon>
        <taxon>Salamandroidea</taxon>
        <taxon>Salamandridae</taxon>
        <taxon>Pleurodelinae</taxon>
        <taxon>Pleurodeles</taxon>
    </lineage>
</organism>
<proteinExistence type="predicted"/>
<feature type="non-terminal residue" evidence="2">
    <location>
        <position position="74"/>
    </location>
</feature>
<evidence type="ECO:0000313" key="2">
    <source>
        <dbReference type="EMBL" id="KAJ1157091.1"/>
    </source>
</evidence>
<reference evidence="2" key="1">
    <citation type="journal article" date="2022" name="bioRxiv">
        <title>Sequencing and chromosome-scale assembly of the giantPleurodeles waltlgenome.</title>
        <authorList>
            <person name="Brown T."/>
            <person name="Elewa A."/>
            <person name="Iarovenko S."/>
            <person name="Subramanian E."/>
            <person name="Araus A.J."/>
            <person name="Petzold A."/>
            <person name="Susuki M."/>
            <person name="Suzuki K.-i.T."/>
            <person name="Hayashi T."/>
            <person name="Toyoda A."/>
            <person name="Oliveira C."/>
            <person name="Osipova E."/>
            <person name="Leigh N.D."/>
            <person name="Simon A."/>
            <person name="Yun M.H."/>
        </authorList>
    </citation>
    <scope>NUCLEOTIDE SEQUENCE</scope>
    <source>
        <strain evidence="2">20211129_DDA</strain>
        <tissue evidence="2">Liver</tissue>
    </source>
</reference>
<evidence type="ECO:0000313" key="3">
    <source>
        <dbReference type="Proteomes" id="UP001066276"/>
    </source>
</evidence>
<keyword evidence="3" id="KW-1185">Reference proteome</keyword>